<evidence type="ECO:0000313" key="4">
    <source>
        <dbReference type="Proteomes" id="UP000317171"/>
    </source>
</evidence>
<feature type="transmembrane region" description="Helical" evidence="1">
    <location>
        <begin position="16"/>
        <end position="38"/>
    </location>
</feature>
<gene>
    <name evidence="3" type="ORF">Pan241w_07920</name>
</gene>
<dbReference type="Pfam" id="PF03372">
    <property type="entry name" value="Exo_endo_phos"/>
    <property type="match status" value="1"/>
</dbReference>
<organism evidence="3 4">
    <name type="scientific">Gimesia alba</name>
    <dbReference type="NCBI Taxonomy" id="2527973"/>
    <lineage>
        <taxon>Bacteria</taxon>
        <taxon>Pseudomonadati</taxon>
        <taxon>Planctomycetota</taxon>
        <taxon>Planctomycetia</taxon>
        <taxon>Planctomycetales</taxon>
        <taxon>Planctomycetaceae</taxon>
        <taxon>Gimesia</taxon>
    </lineage>
</organism>
<dbReference type="OrthoDB" id="214482at2"/>
<proteinExistence type="predicted"/>
<keyword evidence="1" id="KW-0472">Membrane</keyword>
<evidence type="ECO:0000256" key="1">
    <source>
        <dbReference type="SAM" id="Phobius"/>
    </source>
</evidence>
<keyword evidence="4" id="KW-1185">Reference proteome</keyword>
<sequence length="335" mass="37153">MNQDDHIPSAGRLTNFIAYLIAGLSLVLLIGLSLSYAFQFDACVAITVYPVWVWFTGGLFLSLILFKTKSRWVALTTIGLWFVFLVGFADTPLSLWRGLWGSSNSEWVAAREQERALRVITINCSGSQQSILALKQKNPDLILIQESPTIENLKTIANELFGGETNLLAGVDASILCRGEIEPIATTMNWSVGKLTLPTGRQLVVVSLRLSPPPFRLDLWNPACWRDFRDHRIKQRAELATLSQALTEIPANLPLIVGGDFNANPQDPIFRELPASLQDAFSTAGAGWGNTITNELPFLRIDQIWSDDAFQPMHVISEPAINTDHRTVIADLILK</sequence>
<feature type="transmembrane region" description="Helical" evidence="1">
    <location>
        <begin position="44"/>
        <end position="65"/>
    </location>
</feature>
<dbReference type="InterPro" id="IPR036691">
    <property type="entry name" value="Endo/exonu/phosph_ase_sf"/>
</dbReference>
<dbReference type="InterPro" id="IPR005135">
    <property type="entry name" value="Endo/exonuclease/phosphatase"/>
</dbReference>
<feature type="domain" description="Endonuclease/exonuclease/phosphatase" evidence="2">
    <location>
        <begin position="133"/>
        <end position="325"/>
    </location>
</feature>
<evidence type="ECO:0000313" key="3">
    <source>
        <dbReference type="EMBL" id="QDT40734.1"/>
    </source>
</evidence>
<accession>A0A517RA12</accession>
<reference evidence="3 4" key="1">
    <citation type="submission" date="2019-02" db="EMBL/GenBank/DDBJ databases">
        <title>Deep-cultivation of Planctomycetes and their phenomic and genomic characterization uncovers novel biology.</title>
        <authorList>
            <person name="Wiegand S."/>
            <person name="Jogler M."/>
            <person name="Boedeker C."/>
            <person name="Pinto D."/>
            <person name="Vollmers J."/>
            <person name="Rivas-Marin E."/>
            <person name="Kohn T."/>
            <person name="Peeters S.H."/>
            <person name="Heuer A."/>
            <person name="Rast P."/>
            <person name="Oberbeckmann S."/>
            <person name="Bunk B."/>
            <person name="Jeske O."/>
            <person name="Meyerdierks A."/>
            <person name="Storesund J.E."/>
            <person name="Kallscheuer N."/>
            <person name="Luecker S."/>
            <person name="Lage O.M."/>
            <person name="Pohl T."/>
            <person name="Merkel B.J."/>
            <person name="Hornburger P."/>
            <person name="Mueller R.-W."/>
            <person name="Bruemmer F."/>
            <person name="Labrenz M."/>
            <person name="Spormann A.M."/>
            <person name="Op den Camp H."/>
            <person name="Overmann J."/>
            <person name="Amann R."/>
            <person name="Jetten M.S.M."/>
            <person name="Mascher T."/>
            <person name="Medema M.H."/>
            <person name="Devos D.P."/>
            <person name="Kaster A.-K."/>
            <person name="Ovreas L."/>
            <person name="Rohde M."/>
            <person name="Galperin M.Y."/>
            <person name="Jogler C."/>
        </authorList>
    </citation>
    <scope>NUCLEOTIDE SEQUENCE [LARGE SCALE GENOMIC DNA]</scope>
    <source>
        <strain evidence="3 4">Pan241w</strain>
    </source>
</reference>
<dbReference type="EMBL" id="CP036269">
    <property type="protein sequence ID" value="QDT40734.1"/>
    <property type="molecule type" value="Genomic_DNA"/>
</dbReference>
<dbReference type="Gene3D" id="3.60.10.10">
    <property type="entry name" value="Endonuclease/exonuclease/phosphatase"/>
    <property type="match status" value="1"/>
</dbReference>
<keyword evidence="1" id="KW-0812">Transmembrane</keyword>
<dbReference type="RefSeq" id="WP_145211173.1">
    <property type="nucleotide sequence ID" value="NZ_CP036269.1"/>
</dbReference>
<protein>
    <recommendedName>
        <fullName evidence="2">Endonuclease/exonuclease/phosphatase domain-containing protein</fullName>
    </recommendedName>
</protein>
<dbReference type="SUPFAM" id="SSF56219">
    <property type="entry name" value="DNase I-like"/>
    <property type="match status" value="1"/>
</dbReference>
<dbReference type="GO" id="GO:0003824">
    <property type="term" value="F:catalytic activity"/>
    <property type="evidence" value="ECO:0007669"/>
    <property type="project" value="InterPro"/>
</dbReference>
<name>A0A517RA12_9PLAN</name>
<feature type="transmembrane region" description="Helical" evidence="1">
    <location>
        <begin position="72"/>
        <end position="89"/>
    </location>
</feature>
<dbReference type="AlphaFoldDB" id="A0A517RA12"/>
<dbReference type="KEGG" id="gaz:Pan241w_07920"/>
<evidence type="ECO:0000259" key="2">
    <source>
        <dbReference type="Pfam" id="PF03372"/>
    </source>
</evidence>
<keyword evidence="1" id="KW-1133">Transmembrane helix</keyword>
<dbReference type="Proteomes" id="UP000317171">
    <property type="component" value="Chromosome"/>
</dbReference>